<dbReference type="HAMAP" id="MF_00772">
    <property type="entry name" value="OGT"/>
    <property type="match status" value="1"/>
</dbReference>
<evidence type="ECO:0000256" key="4">
    <source>
        <dbReference type="ARBA" id="ARBA00022603"/>
    </source>
</evidence>
<evidence type="ECO:0000256" key="7">
    <source>
        <dbReference type="ARBA" id="ARBA00023204"/>
    </source>
</evidence>
<evidence type="ECO:0000256" key="5">
    <source>
        <dbReference type="ARBA" id="ARBA00022679"/>
    </source>
</evidence>
<dbReference type="GO" id="GO:0005737">
    <property type="term" value="C:cytoplasm"/>
    <property type="evidence" value="ECO:0007669"/>
    <property type="project" value="UniProtKB-SubCell"/>
</dbReference>
<proteinExistence type="inferred from homology"/>
<keyword evidence="4 9" id="KW-0489">Methyltransferase</keyword>
<dbReference type="InterPro" id="IPR036631">
    <property type="entry name" value="MGMT_N_sf"/>
</dbReference>
<comment type="subcellular location">
    <subcellularLocation>
        <location evidence="9">Cytoplasm</location>
    </subcellularLocation>
</comment>
<evidence type="ECO:0000256" key="8">
    <source>
        <dbReference type="ARBA" id="ARBA00049348"/>
    </source>
</evidence>
<dbReference type="PROSITE" id="PS00374">
    <property type="entry name" value="MGMT"/>
    <property type="match status" value="1"/>
</dbReference>
<evidence type="ECO:0000259" key="11">
    <source>
        <dbReference type="Pfam" id="PF02870"/>
    </source>
</evidence>
<comment type="function">
    <text evidence="9">Involved in the cellular defense against the biological effects of O6-methylguanine (O6-MeG) and O4-methylthymine (O4-MeT) in DNA. Repairs the methylated nucleobase in DNA by stoichiometrically transferring the methyl group to a cysteine residue in the enzyme. This is a suicide reaction: the enzyme is irreversibly inactivated.</text>
</comment>
<dbReference type="SUPFAM" id="SSF46767">
    <property type="entry name" value="Methylated DNA-protein cysteine methyltransferase, C-terminal domain"/>
    <property type="match status" value="1"/>
</dbReference>
<evidence type="ECO:0000256" key="6">
    <source>
        <dbReference type="ARBA" id="ARBA00022763"/>
    </source>
</evidence>
<gene>
    <name evidence="12" type="ORF">F0161_01965</name>
</gene>
<dbReference type="PANTHER" id="PTHR10815">
    <property type="entry name" value="METHYLATED-DNA--PROTEIN-CYSTEINE METHYLTRANSFERASE"/>
    <property type="match status" value="1"/>
</dbReference>
<evidence type="ECO:0000259" key="10">
    <source>
        <dbReference type="Pfam" id="PF01035"/>
    </source>
</evidence>
<comment type="similarity">
    <text evidence="2 9">Belongs to the MGMT family.</text>
</comment>
<dbReference type="Pfam" id="PF02870">
    <property type="entry name" value="Methyltransf_1N"/>
    <property type="match status" value="1"/>
</dbReference>
<keyword evidence="7 9" id="KW-0234">DNA repair</keyword>
<comment type="catalytic activity">
    <reaction evidence="1 9">
        <text>a 4-O-methyl-thymidine in DNA + L-cysteinyl-[protein] = a thymidine in DNA + S-methyl-L-cysteinyl-[protein]</text>
        <dbReference type="Rhea" id="RHEA:53428"/>
        <dbReference type="Rhea" id="RHEA-COMP:10131"/>
        <dbReference type="Rhea" id="RHEA-COMP:10132"/>
        <dbReference type="Rhea" id="RHEA-COMP:13555"/>
        <dbReference type="Rhea" id="RHEA-COMP:13556"/>
        <dbReference type="ChEBI" id="CHEBI:29950"/>
        <dbReference type="ChEBI" id="CHEBI:82612"/>
        <dbReference type="ChEBI" id="CHEBI:137386"/>
        <dbReference type="ChEBI" id="CHEBI:137387"/>
        <dbReference type="EC" id="2.1.1.63"/>
    </reaction>
</comment>
<keyword evidence="3 9" id="KW-0963">Cytoplasm</keyword>
<sequence>MLYETTYNSPMGPLSIICNQTALKGIWFKGQKYFQASINHNAISEHGNQYSSIVHHWLNRYFNQENPAISELKLAPEGTDFRQKVWQILQTVPYGETITYKQIGLSLAKQPMSSQAIGGAVGHNPISIIIPCHRVVGANGSLTGYAAGIDTKIALLQHEHANFDHLFNPLK</sequence>
<dbReference type="CDD" id="cd06445">
    <property type="entry name" value="ATase"/>
    <property type="match status" value="1"/>
</dbReference>
<evidence type="ECO:0000313" key="12">
    <source>
        <dbReference type="EMBL" id="QER66752.1"/>
    </source>
</evidence>
<organism evidence="12 13">
    <name type="scientific">Paucilactobacillus nenjiangensis</name>
    <dbReference type="NCBI Taxonomy" id="1296540"/>
    <lineage>
        <taxon>Bacteria</taxon>
        <taxon>Bacillati</taxon>
        <taxon>Bacillota</taxon>
        <taxon>Bacilli</taxon>
        <taxon>Lactobacillales</taxon>
        <taxon>Lactobacillaceae</taxon>
        <taxon>Paucilactobacillus</taxon>
    </lineage>
</organism>
<dbReference type="GO" id="GO:0032259">
    <property type="term" value="P:methylation"/>
    <property type="evidence" value="ECO:0007669"/>
    <property type="project" value="UniProtKB-KW"/>
</dbReference>
<dbReference type="PANTHER" id="PTHR10815:SF5">
    <property type="entry name" value="METHYLATED-DNA--PROTEIN-CYSTEINE METHYLTRANSFERASE"/>
    <property type="match status" value="1"/>
</dbReference>
<feature type="active site" description="Nucleophile; methyl group acceptor" evidence="9">
    <location>
        <position position="132"/>
    </location>
</feature>
<evidence type="ECO:0000256" key="9">
    <source>
        <dbReference type="HAMAP-Rule" id="MF_00772"/>
    </source>
</evidence>
<keyword evidence="5 9" id="KW-0808">Transferase</keyword>
<comment type="miscellaneous">
    <text evidence="9">This enzyme catalyzes only one turnover and therefore is not strictly catalytic. According to one definition, an enzyme is a biocatalyst that acts repeatedly and over many reaction cycles.</text>
</comment>
<dbReference type="InterPro" id="IPR014048">
    <property type="entry name" value="MethylDNA_cys_MeTrfase_DNA-bd"/>
</dbReference>
<dbReference type="NCBIfam" id="TIGR00589">
    <property type="entry name" value="ogt"/>
    <property type="match status" value="1"/>
</dbReference>
<evidence type="ECO:0000256" key="3">
    <source>
        <dbReference type="ARBA" id="ARBA00022490"/>
    </source>
</evidence>
<feature type="domain" description="Methylated-DNA-[protein]-cysteine S-methyltransferase DNA binding" evidence="10">
    <location>
        <begin position="80"/>
        <end position="160"/>
    </location>
</feature>
<accession>A0A5P1WYL9</accession>
<protein>
    <recommendedName>
        <fullName evidence="9">Methylated-DNA--protein-cysteine methyltransferase</fullName>
        <ecNumber evidence="9">2.1.1.63</ecNumber>
    </recommendedName>
    <alternativeName>
        <fullName evidence="9">6-O-methylguanine-DNA methyltransferase</fullName>
        <shortName evidence="9">MGMT</shortName>
    </alternativeName>
    <alternativeName>
        <fullName evidence="9">O-6-methylguanine-DNA-alkyltransferase</fullName>
    </alternativeName>
</protein>
<dbReference type="AlphaFoldDB" id="A0A5P1WYL9"/>
<comment type="catalytic activity">
    <reaction evidence="8 9">
        <text>a 6-O-methyl-2'-deoxyguanosine in DNA + L-cysteinyl-[protein] = S-methyl-L-cysteinyl-[protein] + a 2'-deoxyguanosine in DNA</text>
        <dbReference type="Rhea" id="RHEA:24000"/>
        <dbReference type="Rhea" id="RHEA-COMP:10131"/>
        <dbReference type="Rhea" id="RHEA-COMP:10132"/>
        <dbReference type="Rhea" id="RHEA-COMP:11367"/>
        <dbReference type="Rhea" id="RHEA-COMP:11368"/>
        <dbReference type="ChEBI" id="CHEBI:29950"/>
        <dbReference type="ChEBI" id="CHEBI:82612"/>
        <dbReference type="ChEBI" id="CHEBI:85445"/>
        <dbReference type="ChEBI" id="CHEBI:85448"/>
        <dbReference type="EC" id="2.1.1.63"/>
    </reaction>
</comment>
<dbReference type="InterPro" id="IPR036388">
    <property type="entry name" value="WH-like_DNA-bd_sf"/>
</dbReference>
<name>A0A5P1WYL9_9LACO</name>
<dbReference type="InterPro" id="IPR036217">
    <property type="entry name" value="MethylDNA_cys_MeTrfase_DNAb"/>
</dbReference>
<dbReference type="InterPro" id="IPR001497">
    <property type="entry name" value="MethylDNA_cys_MeTrfase_AS"/>
</dbReference>
<dbReference type="OrthoDB" id="9802228at2"/>
<dbReference type="KEGG" id="lnn:F0161_01965"/>
<dbReference type="FunFam" id="1.10.10.10:FF:000214">
    <property type="entry name" value="Methylated-DNA--protein-cysteine methyltransferase"/>
    <property type="match status" value="1"/>
</dbReference>
<evidence type="ECO:0000313" key="13">
    <source>
        <dbReference type="Proteomes" id="UP000325295"/>
    </source>
</evidence>
<keyword evidence="13" id="KW-1185">Reference proteome</keyword>
<reference evidence="12 13" key="1">
    <citation type="submission" date="2019-09" db="EMBL/GenBank/DDBJ databases">
        <title>Complete Genome Sequence of Lactobacillus nenjiangensis SH-Y15, isolated from sauerkraut.</title>
        <authorList>
            <person name="Yang H."/>
        </authorList>
    </citation>
    <scope>NUCLEOTIDE SEQUENCE [LARGE SCALE GENOMIC DNA]</scope>
    <source>
        <strain evidence="12 13">SH-Y15</strain>
    </source>
</reference>
<dbReference type="Proteomes" id="UP000325295">
    <property type="component" value="Chromosome"/>
</dbReference>
<dbReference type="Gene3D" id="3.30.160.70">
    <property type="entry name" value="Methylated DNA-protein cysteine methyltransferase domain"/>
    <property type="match status" value="1"/>
</dbReference>
<dbReference type="InterPro" id="IPR008332">
    <property type="entry name" value="MethylG_MeTrfase_N"/>
</dbReference>
<dbReference type="Pfam" id="PF01035">
    <property type="entry name" value="DNA_binding_1"/>
    <property type="match status" value="1"/>
</dbReference>
<dbReference type="EC" id="2.1.1.63" evidence="9"/>
<evidence type="ECO:0000256" key="1">
    <source>
        <dbReference type="ARBA" id="ARBA00001286"/>
    </source>
</evidence>
<feature type="domain" description="Methylguanine DNA methyltransferase ribonuclease-like" evidence="11">
    <location>
        <begin position="2"/>
        <end position="75"/>
    </location>
</feature>
<dbReference type="Gene3D" id="1.10.10.10">
    <property type="entry name" value="Winged helix-like DNA-binding domain superfamily/Winged helix DNA-binding domain"/>
    <property type="match status" value="1"/>
</dbReference>
<dbReference type="SUPFAM" id="SSF53155">
    <property type="entry name" value="Methylated DNA-protein cysteine methyltransferase domain"/>
    <property type="match status" value="1"/>
</dbReference>
<keyword evidence="6 9" id="KW-0227">DNA damage</keyword>
<evidence type="ECO:0000256" key="2">
    <source>
        <dbReference type="ARBA" id="ARBA00008711"/>
    </source>
</evidence>
<dbReference type="InterPro" id="IPR023546">
    <property type="entry name" value="MGMT"/>
</dbReference>
<dbReference type="GO" id="GO:0003908">
    <property type="term" value="F:methylated-DNA-[protein]-cysteine S-methyltransferase activity"/>
    <property type="evidence" value="ECO:0007669"/>
    <property type="project" value="UniProtKB-UniRule"/>
</dbReference>
<dbReference type="GO" id="GO:0006307">
    <property type="term" value="P:DNA alkylation repair"/>
    <property type="evidence" value="ECO:0007669"/>
    <property type="project" value="UniProtKB-UniRule"/>
</dbReference>
<dbReference type="EMBL" id="CP043939">
    <property type="protein sequence ID" value="QER66752.1"/>
    <property type="molecule type" value="Genomic_DNA"/>
</dbReference>